<sequence length="26" mass="2859">MMHGRSVILEDISEIGEDLASIARCL</sequence>
<gene>
    <name evidence="1" type="ORF">CRT38_02172</name>
</gene>
<organism evidence="1 2">
    <name type="scientific">Anaplasma phagocytophilum str. CRT38</name>
    <dbReference type="NCBI Taxonomy" id="1269275"/>
    <lineage>
        <taxon>Bacteria</taxon>
        <taxon>Pseudomonadati</taxon>
        <taxon>Pseudomonadota</taxon>
        <taxon>Alphaproteobacteria</taxon>
        <taxon>Rickettsiales</taxon>
        <taxon>Anaplasmataceae</taxon>
        <taxon>Anaplasma</taxon>
        <taxon>phagocytophilum group</taxon>
    </lineage>
</organism>
<dbReference type="AlphaFoldDB" id="S6G5E3"/>
<comment type="caution">
    <text evidence="1">The sequence shown here is derived from an EMBL/GenBank/DDBJ whole genome shotgun (WGS) entry which is preliminary data.</text>
</comment>
<accession>S6G5E3</accession>
<name>S6G5E3_ANAPH</name>
<evidence type="ECO:0000313" key="2">
    <source>
        <dbReference type="Proteomes" id="UP000053165"/>
    </source>
</evidence>
<protein>
    <submittedName>
        <fullName evidence="1">Peptide chain release factor 2</fullName>
    </submittedName>
</protein>
<evidence type="ECO:0000313" key="1">
    <source>
        <dbReference type="EMBL" id="EOA62036.1"/>
    </source>
</evidence>
<dbReference type="EMBL" id="APHI01000002">
    <property type="protein sequence ID" value="EOA62036.1"/>
    <property type="molecule type" value="Genomic_DNA"/>
</dbReference>
<dbReference type="Proteomes" id="UP000053165">
    <property type="component" value="Unassembled WGS sequence"/>
</dbReference>
<proteinExistence type="predicted"/>
<reference evidence="1 2" key="1">
    <citation type="submission" date="2013-03" db="EMBL/GenBank/DDBJ databases">
        <title>Genome sequence of Anaplasma phagocytophilum strain CRT38.</title>
        <authorList>
            <person name="Felsheim R.F."/>
            <person name="Kurtti T.J."/>
            <person name="Munderloh U.G."/>
        </authorList>
    </citation>
    <scope>NUCLEOTIDE SEQUENCE [LARGE SCALE GENOMIC DNA]</scope>
    <source>
        <strain evidence="1 2">CRT38</strain>
    </source>
</reference>